<sequence>MKRIDLANVLASSSNIAMFADKIAQMSERLGEHGMVELQRDRIVLFFQSICAVIDTAEWLELPATTSAAKRAQTLVGRLAHADRVLIGRQIGREIVAAAYHLTTSMTAELEKHHTYVVMPREGLLLDHGPGAFGIELLEVFPEVRQDVSAAAHCRAYELWTACVMHLMRVAEVGIERLADHVQAPRGNSWGATAANLSKALEGARKVEGDGTAKQWLSEAAIYLNFVKNGFRNPAMHPEKTFDREQAIAIYDNTRNFMRLIAARLAP</sequence>
<evidence type="ECO:0000313" key="1">
    <source>
        <dbReference type="EMBL" id="MEJ5976611.1"/>
    </source>
</evidence>
<reference evidence="1 2" key="1">
    <citation type="submission" date="2024-03" db="EMBL/GenBank/DDBJ databases">
        <authorList>
            <person name="Jo J.-H."/>
        </authorList>
    </citation>
    <scope>NUCLEOTIDE SEQUENCE [LARGE SCALE GENOMIC DNA]</scope>
    <source>
        <strain evidence="1 2">PS1R-30</strain>
    </source>
</reference>
<proteinExistence type="predicted"/>
<keyword evidence="2" id="KW-1185">Reference proteome</keyword>
<organism evidence="1 2">
    <name type="scientific">Novosphingobium anseongense</name>
    <dbReference type="NCBI Taxonomy" id="3133436"/>
    <lineage>
        <taxon>Bacteria</taxon>
        <taxon>Pseudomonadati</taxon>
        <taxon>Pseudomonadota</taxon>
        <taxon>Alphaproteobacteria</taxon>
        <taxon>Sphingomonadales</taxon>
        <taxon>Sphingomonadaceae</taxon>
        <taxon>Novosphingobium</taxon>
    </lineage>
</organism>
<dbReference type="RefSeq" id="WP_339586517.1">
    <property type="nucleotide sequence ID" value="NZ_JBBHJZ010000001.1"/>
</dbReference>
<name>A0ABU8RV75_9SPHN</name>
<dbReference type="EMBL" id="JBBHJZ010000001">
    <property type="protein sequence ID" value="MEJ5976611.1"/>
    <property type="molecule type" value="Genomic_DNA"/>
</dbReference>
<comment type="caution">
    <text evidence="1">The sequence shown here is derived from an EMBL/GenBank/DDBJ whole genome shotgun (WGS) entry which is preliminary data.</text>
</comment>
<gene>
    <name evidence="1" type="ORF">WG901_08195</name>
</gene>
<evidence type="ECO:0000313" key="2">
    <source>
        <dbReference type="Proteomes" id="UP001361239"/>
    </source>
</evidence>
<protein>
    <recommendedName>
        <fullName evidence="3">HEPN domain-containing protein</fullName>
    </recommendedName>
</protein>
<accession>A0ABU8RV75</accession>
<dbReference type="Proteomes" id="UP001361239">
    <property type="component" value="Unassembled WGS sequence"/>
</dbReference>
<evidence type="ECO:0008006" key="3">
    <source>
        <dbReference type="Google" id="ProtNLM"/>
    </source>
</evidence>